<protein>
    <submittedName>
        <fullName evidence="1">Uncharacterized protein</fullName>
    </submittedName>
</protein>
<evidence type="ECO:0000313" key="1">
    <source>
        <dbReference type="EMBL" id="CAD7225052.1"/>
    </source>
</evidence>
<proteinExistence type="predicted"/>
<dbReference type="EMBL" id="OB660489">
    <property type="protein sequence ID" value="CAD7225052.1"/>
    <property type="molecule type" value="Genomic_DNA"/>
</dbReference>
<organism evidence="1">
    <name type="scientific">Cyprideis torosa</name>
    <dbReference type="NCBI Taxonomy" id="163714"/>
    <lineage>
        <taxon>Eukaryota</taxon>
        <taxon>Metazoa</taxon>
        <taxon>Ecdysozoa</taxon>
        <taxon>Arthropoda</taxon>
        <taxon>Crustacea</taxon>
        <taxon>Oligostraca</taxon>
        <taxon>Ostracoda</taxon>
        <taxon>Podocopa</taxon>
        <taxon>Podocopida</taxon>
        <taxon>Cytherocopina</taxon>
        <taxon>Cytheroidea</taxon>
        <taxon>Cytherideidae</taxon>
        <taxon>Cyprideis</taxon>
    </lineage>
</organism>
<reference evidence="1" key="1">
    <citation type="submission" date="2020-11" db="EMBL/GenBank/DDBJ databases">
        <authorList>
            <person name="Tran Van P."/>
        </authorList>
    </citation>
    <scope>NUCLEOTIDE SEQUENCE</scope>
</reference>
<sequence length="82" mass="9170">MSGMNFNFGYGLLNRRNTQLQKHVCGADSGPLEVFLIIHSEPKDAVWGIEATAYVCETMILILSKEVTIHFIRGGDWNNGRS</sequence>
<accession>A0A7R8W548</accession>
<name>A0A7R8W548_9CRUS</name>
<gene>
    <name evidence="1" type="ORF">CTOB1V02_LOCUS3000</name>
</gene>
<dbReference type="AlphaFoldDB" id="A0A7R8W548"/>